<dbReference type="Pfam" id="PF09359">
    <property type="entry name" value="VTC"/>
    <property type="match status" value="1"/>
</dbReference>
<protein>
    <submittedName>
        <fullName evidence="2">VTC domain-containing protein</fullName>
    </submittedName>
</protein>
<reference evidence="2" key="1">
    <citation type="submission" date="2021-01" db="EMBL/GenBank/DDBJ databases">
        <title>Whole genome shotgun sequence of Actinoplanes rishiriensis NBRC 108556.</title>
        <authorList>
            <person name="Komaki H."/>
            <person name="Tamura T."/>
        </authorList>
    </citation>
    <scope>NUCLEOTIDE SEQUENCE</scope>
    <source>
        <strain evidence="2">NBRC 108556</strain>
    </source>
</reference>
<dbReference type="GO" id="GO:0006799">
    <property type="term" value="P:polyphosphate biosynthetic process"/>
    <property type="evidence" value="ECO:0007669"/>
    <property type="project" value="UniProtKB-ARBA"/>
</dbReference>
<organism evidence="2 3">
    <name type="scientific">Paractinoplanes rishiriensis</name>
    <dbReference type="NCBI Taxonomy" id="1050105"/>
    <lineage>
        <taxon>Bacteria</taxon>
        <taxon>Bacillati</taxon>
        <taxon>Actinomycetota</taxon>
        <taxon>Actinomycetes</taxon>
        <taxon>Micromonosporales</taxon>
        <taxon>Micromonosporaceae</taxon>
        <taxon>Paractinoplanes</taxon>
    </lineage>
</organism>
<accession>A0A919JUW6</accession>
<name>A0A919JUW6_9ACTN</name>
<dbReference type="SUPFAM" id="SSF55154">
    <property type="entry name" value="CYTH-like phosphatases"/>
    <property type="match status" value="1"/>
</dbReference>
<dbReference type="RefSeq" id="WP_239162781.1">
    <property type="nucleotide sequence ID" value="NZ_BOMV01000034.1"/>
</dbReference>
<proteinExistence type="predicted"/>
<sequence>MIAEPAAEAGHALRAPSRLHAFNRYEIKYLVDRSLVDELRAEFRHRLDVDEFAGQGGYSVWSVYYDTPHLRFYWEKIEGLRFRRKLRLRLYGDHADDDTPVFVEIKQRVNRVTQKRRVTVPYREARRLCDERQMIEYGGSGRAFLEEVLGLVGGLELRPVSMTGYRREAYIGRNADVGLRVTLDHRVRGRDRDLYLGDPHAQNRFIIPPHLAVLEVKANERVPYWLTDLTARRNLSVVRVSKYCQSIEAFGRAPRSVHHVPETLTER</sequence>
<evidence type="ECO:0000313" key="2">
    <source>
        <dbReference type="EMBL" id="GIE95656.1"/>
    </source>
</evidence>
<dbReference type="InterPro" id="IPR033469">
    <property type="entry name" value="CYTH-like_dom_sf"/>
</dbReference>
<dbReference type="Proteomes" id="UP000636960">
    <property type="component" value="Unassembled WGS sequence"/>
</dbReference>
<dbReference type="InterPro" id="IPR018966">
    <property type="entry name" value="VTC_domain"/>
</dbReference>
<dbReference type="CDD" id="cd07750">
    <property type="entry name" value="PolyPPase_VTC_like"/>
    <property type="match status" value="1"/>
</dbReference>
<keyword evidence="3" id="KW-1185">Reference proteome</keyword>
<dbReference type="EMBL" id="BOMV01000034">
    <property type="protein sequence ID" value="GIE95656.1"/>
    <property type="molecule type" value="Genomic_DNA"/>
</dbReference>
<dbReference type="InterPro" id="IPR042267">
    <property type="entry name" value="VTC_sf"/>
</dbReference>
<evidence type="ECO:0000259" key="1">
    <source>
        <dbReference type="Pfam" id="PF09359"/>
    </source>
</evidence>
<comment type="caution">
    <text evidence="2">The sequence shown here is derived from an EMBL/GenBank/DDBJ whole genome shotgun (WGS) entry which is preliminary data.</text>
</comment>
<dbReference type="AlphaFoldDB" id="A0A919JUW6"/>
<evidence type="ECO:0000313" key="3">
    <source>
        <dbReference type="Proteomes" id="UP000636960"/>
    </source>
</evidence>
<gene>
    <name evidence="2" type="ORF">Ari01nite_31210</name>
</gene>
<dbReference type="Gene3D" id="3.20.100.30">
    <property type="entry name" value="VTC, catalytic tunnel domain"/>
    <property type="match status" value="1"/>
</dbReference>
<feature type="domain" description="VTC" evidence="1">
    <location>
        <begin position="23"/>
        <end position="249"/>
    </location>
</feature>